<evidence type="ECO:0000313" key="2">
    <source>
        <dbReference type="Proteomes" id="UP000789920"/>
    </source>
</evidence>
<sequence length="245" mass="28573">MLYGKAKYNHLSNYQVSSLIGYLWSKLTSELREESSNKKTRDVSKKKKLTQVSNTKEISSSSSTKNNRELLTDNLKKIFNFLLDRFISKELKELSEINNAQETYSEKLNEINNIQKPYSEENNDDILFDYKQLFSFSSEYDIFGLDISNQLLLTGIDGWQSTEKLENPSTVIYREQSTEKLENPFELIYNERSTVDHSLYSIENIESLLMLINDYALLPIAKEEKILPKRFKSFKKEVMKLPAGK</sequence>
<evidence type="ECO:0000313" key="1">
    <source>
        <dbReference type="EMBL" id="CAG8661308.1"/>
    </source>
</evidence>
<keyword evidence="2" id="KW-1185">Reference proteome</keyword>
<comment type="caution">
    <text evidence="1">The sequence shown here is derived from an EMBL/GenBank/DDBJ whole genome shotgun (WGS) entry which is preliminary data.</text>
</comment>
<dbReference type="Proteomes" id="UP000789920">
    <property type="component" value="Unassembled WGS sequence"/>
</dbReference>
<gene>
    <name evidence="1" type="ORF">RPERSI_LOCUS8285</name>
</gene>
<feature type="non-terminal residue" evidence="1">
    <location>
        <position position="245"/>
    </location>
</feature>
<name>A0ACA9NQN0_9GLOM</name>
<protein>
    <submittedName>
        <fullName evidence="1">17022_t:CDS:1</fullName>
    </submittedName>
</protein>
<proteinExistence type="predicted"/>
<reference evidence="1" key="1">
    <citation type="submission" date="2021-06" db="EMBL/GenBank/DDBJ databases">
        <authorList>
            <person name="Kallberg Y."/>
            <person name="Tangrot J."/>
            <person name="Rosling A."/>
        </authorList>
    </citation>
    <scope>NUCLEOTIDE SEQUENCE</scope>
    <source>
        <strain evidence="1">MA461A</strain>
    </source>
</reference>
<organism evidence="1 2">
    <name type="scientific">Racocetra persica</name>
    <dbReference type="NCBI Taxonomy" id="160502"/>
    <lineage>
        <taxon>Eukaryota</taxon>
        <taxon>Fungi</taxon>
        <taxon>Fungi incertae sedis</taxon>
        <taxon>Mucoromycota</taxon>
        <taxon>Glomeromycotina</taxon>
        <taxon>Glomeromycetes</taxon>
        <taxon>Diversisporales</taxon>
        <taxon>Gigasporaceae</taxon>
        <taxon>Racocetra</taxon>
    </lineage>
</organism>
<dbReference type="EMBL" id="CAJVQC010014850">
    <property type="protein sequence ID" value="CAG8661308.1"/>
    <property type="molecule type" value="Genomic_DNA"/>
</dbReference>
<accession>A0ACA9NQN0</accession>